<comment type="caution">
    <text evidence="1">The sequence shown here is derived from an EMBL/GenBank/DDBJ whole genome shotgun (WGS) entry which is preliminary data.</text>
</comment>
<dbReference type="EMBL" id="CADEHS020000646">
    <property type="protein sequence ID" value="CAG9956926.1"/>
    <property type="molecule type" value="Genomic_DNA"/>
</dbReference>
<dbReference type="Proteomes" id="UP000836387">
    <property type="component" value="Unassembled WGS sequence"/>
</dbReference>
<organism evidence="1 2">
    <name type="scientific">Clonostachys rosea f. rosea IK726</name>
    <dbReference type="NCBI Taxonomy" id="1349383"/>
    <lineage>
        <taxon>Eukaryota</taxon>
        <taxon>Fungi</taxon>
        <taxon>Dikarya</taxon>
        <taxon>Ascomycota</taxon>
        <taxon>Pezizomycotina</taxon>
        <taxon>Sordariomycetes</taxon>
        <taxon>Hypocreomycetidae</taxon>
        <taxon>Hypocreales</taxon>
        <taxon>Bionectriaceae</taxon>
        <taxon>Clonostachys</taxon>
    </lineage>
</organism>
<reference evidence="1" key="1">
    <citation type="submission" date="2020-04" db="EMBL/GenBank/DDBJ databases">
        <authorList>
            <person name="Broberg M."/>
        </authorList>
    </citation>
    <scope>NUCLEOTIDE SEQUENCE</scope>
</reference>
<evidence type="ECO:0000313" key="1">
    <source>
        <dbReference type="EMBL" id="CAG9956926.1"/>
    </source>
</evidence>
<accession>A0ACA9UTX9</accession>
<proteinExistence type="predicted"/>
<protein>
    <submittedName>
        <fullName evidence="1">Uncharacterized protein</fullName>
    </submittedName>
</protein>
<sequence>MLRTLTYSFDSADIVDQDLTSTHFLHRQSRSLYFYNCENGNFKQTRNATLEEGVSHLSDTAN</sequence>
<name>A0ACA9UTX9_BIOOC</name>
<keyword evidence="2" id="KW-1185">Reference proteome</keyword>
<reference evidence="1" key="2">
    <citation type="submission" date="2021-10" db="EMBL/GenBank/DDBJ databases">
        <authorList>
            <person name="Piombo E."/>
        </authorList>
    </citation>
    <scope>NUCLEOTIDE SEQUENCE</scope>
</reference>
<gene>
    <name evidence="1" type="ORF">CRV2_00015483</name>
</gene>
<evidence type="ECO:0000313" key="2">
    <source>
        <dbReference type="Proteomes" id="UP000836387"/>
    </source>
</evidence>